<evidence type="ECO:0000313" key="9">
    <source>
        <dbReference type="Proteomes" id="UP000305709"/>
    </source>
</evidence>
<dbReference type="RefSeq" id="WP_139080292.1">
    <property type="nucleotide sequence ID" value="NZ_VDFV01000002.1"/>
</dbReference>
<accession>A0A5C4NJN2</accession>
<dbReference type="PANTHER" id="PTHR15415">
    <property type="entry name" value="MITOFILIN"/>
    <property type="match status" value="1"/>
</dbReference>
<proteinExistence type="predicted"/>
<evidence type="ECO:0000256" key="3">
    <source>
        <dbReference type="ARBA" id="ARBA00022989"/>
    </source>
</evidence>
<comment type="subcellular location">
    <subcellularLocation>
        <location evidence="1">Membrane</location>
    </subcellularLocation>
</comment>
<evidence type="ECO:0000256" key="4">
    <source>
        <dbReference type="ARBA" id="ARBA00023136"/>
    </source>
</evidence>
<dbReference type="EMBL" id="VDFV01000002">
    <property type="protein sequence ID" value="TNC74332.1"/>
    <property type="molecule type" value="Genomic_DNA"/>
</dbReference>
<keyword evidence="5" id="KW-0175">Coiled coil</keyword>
<feature type="compositionally biased region" description="Basic and acidic residues" evidence="6">
    <location>
        <begin position="1"/>
        <end position="11"/>
    </location>
</feature>
<feature type="compositionally biased region" description="Basic and acidic residues" evidence="6">
    <location>
        <begin position="18"/>
        <end position="29"/>
    </location>
</feature>
<organism evidence="8 9">
    <name type="scientific">Rubellimicrobium roseum</name>
    <dbReference type="NCBI Taxonomy" id="687525"/>
    <lineage>
        <taxon>Bacteria</taxon>
        <taxon>Pseudomonadati</taxon>
        <taxon>Pseudomonadota</taxon>
        <taxon>Alphaproteobacteria</taxon>
        <taxon>Rhodobacterales</taxon>
        <taxon>Roseobacteraceae</taxon>
        <taxon>Rubellimicrobium</taxon>
    </lineage>
</organism>
<keyword evidence="3 7" id="KW-1133">Transmembrane helix</keyword>
<evidence type="ECO:0000256" key="5">
    <source>
        <dbReference type="SAM" id="Coils"/>
    </source>
</evidence>
<sequence>MARKPGPKDRAQVTPEAEADRLPAERAEILPEATETFLPPGREAEMPPEESAAPDAATVDEGPGEMRPAEPVVPSDPVLNLGPEASPMVEPVAETPRVDLEDWRSAPTPSAEAVPSEPSPTVVEPAPSLRTEEPASPPFGASARPFASDEPAEPRRFQSDLGTPVSSSAPPPEPRRRSGVGGLLLGGMIAAALGFGAAWLAQDRLGLFAAQLPADLEERIAALEAQPVAGEGDVQALADRLAEAESRLSALEATPAPSGAADLEPLRAELAQDIEARASDLERRIAAIESRPATPVGSEAPLGSLAVEDVAAATPTVEPDELREQVLSAVEPRLTGTEETVAELQAALADLDTRLDAAEQASSSATEQARAAAQASEQIEARAAAAEAQARRSAIVAQLDTALDSGEPFEPALSELEAVGAQAPEALSSRAAEGVPTLADLRESFPEAARAALAAARDGGLVDDGDGVMGFLAGQLSLRSTAPRDGTDPDAVLSRAEDHLGQGRLGEALAEIETLPEAVRTTMNDWIAAARTRVEADAALDTLRDTPATSTETTAAD</sequence>
<dbReference type="Pfam" id="PF09731">
    <property type="entry name" value="Mitofilin"/>
    <property type="match status" value="1"/>
</dbReference>
<dbReference type="InterPro" id="IPR019133">
    <property type="entry name" value="MIC60"/>
</dbReference>
<dbReference type="AlphaFoldDB" id="A0A5C4NJN2"/>
<dbReference type="Proteomes" id="UP000305709">
    <property type="component" value="Unassembled WGS sequence"/>
</dbReference>
<evidence type="ECO:0000256" key="7">
    <source>
        <dbReference type="SAM" id="Phobius"/>
    </source>
</evidence>
<keyword evidence="2 7" id="KW-0812">Transmembrane</keyword>
<gene>
    <name evidence="8" type="ORF">FHG71_03895</name>
</gene>
<dbReference type="GO" id="GO:0016020">
    <property type="term" value="C:membrane"/>
    <property type="evidence" value="ECO:0007669"/>
    <property type="project" value="UniProtKB-SubCell"/>
</dbReference>
<name>A0A5C4NJN2_9RHOB</name>
<feature type="transmembrane region" description="Helical" evidence="7">
    <location>
        <begin position="180"/>
        <end position="201"/>
    </location>
</feature>
<evidence type="ECO:0000256" key="2">
    <source>
        <dbReference type="ARBA" id="ARBA00022692"/>
    </source>
</evidence>
<reference evidence="8 9" key="1">
    <citation type="submission" date="2019-06" db="EMBL/GenBank/DDBJ databases">
        <authorList>
            <person name="Jiang L."/>
        </authorList>
    </citation>
    <scope>NUCLEOTIDE SEQUENCE [LARGE SCALE GENOMIC DNA]</scope>
    <source>
        <strain evidence="8 9">YIM 48858</strain>
    </source>
</reference>
<feature type="coiled-coil region" evidence="5">
    <location>
        <begin position="334"/>
        <end position="389"/>
    </location>
</feature>
<protein>
    <recommendedName>
        <fullName evidence="10">Mitochondrial inner membrane protein</fullName>
    </recommendedName>
</protein>
<evidence type="ECO:0000313" key="8">
    <source>
        <dbReference type="EMBL" id="TNC74332.1"/>
    </source>
</evidence>
<feature type="region of interest" description="Disordered" evidence="6">
    <location>
        <begin position="1"/>
        <end position="178"/>
    </location>
</feature>
<evidence type="ECO:0000256" key="1">
    <source>
        <dbReference type="ARBA" id="ARBA00004370"/>
    </source>
</evidence>
<evidence type="ECO:0008006" key="10">
    <source>
        <dbReference type="Google" id="ProtNLM"/>
    </source>
</evidence>
<comment type="caution">
    <text evidence="8">The sequence shown here is derived from an EMBL/GenBank/DDBJ whole genome shotgun (WGS) entry which is preliminary data.</text>
</comment>
<evidence type="ECO:0000256" key="6">
    <source>
        <dbReference type="SAM" id="MobiDB-lite"/>
    </source>
</evidence>
<dbReference type="OrthoDB" id="7659420at2"/>
<feature type="coiled-coil region" evidence="5">
    <location>
        <begin position="234"/>
        <end position="291"/>
    </location>
</feature>
<keyword evidence="9" id="KW-1185">Reference proteome</keyword>
<dbReference type="PANTHER" id="PTHR15415:SF7">
    <property type="entry name" value="MICOS COMPLEX SUBUNIT MIC60"/>
    <property type="match status" value="1"/>
</dbReference>
<feature type="compositionally biased region" description="Low complexity" evidence="6">
    <location>
        <begin position="105"/>
        <end position="128"/>
    </location>
</feature>
<keyword evidence="4 7" id="KW-0472">Membrane</keyword>